<comment type="caution">
    <text evidence="1">The sequence shown here is derived from an EMBL/GenBank/DDBJ whole genome shotgun (WGS) entry which is preliminary data.</text>
</comment>
<sequence>MKNGQLDFLEGISLFNRETYIAEEGNKYFLKKLNIVEKSSILA</sequence>
<organism evidence="1 2">
    <name type="scientific">Anaerosalibacter massiliensis</name>
    <dbReference type="NCBI Taxonomy" id="1347392"/>
    <lineage>
        <taxon>Bacteria</taxon>
        <taxon>Bacillati</taxon>
        <taxon>Bacillota</taxon>
        <taxon>Tissierellia</taxon>
        <taxon>Tissierellales</taxon>
        <taxon>Sporanaerobacteraceae</taxon>
        <taxon>Anaerosalibacter</taxon>
    </lineage>
</organism>
<name>A0A9X2S6G3_9FIRM</name>
<gene>
    <name evidence="1" type="ORF">NSA23_15910</name>
</gene>
<proteinExistence type="predicted"/>
<evidence type="ECO:0000313" key="2">
    <source>
        <dbReference type="Proteomes" id="UP001142078"/>
    </source>
</evidence>
<keyword evidence="2" id="KW-1185">Reference proteome</keyword>
<dbReference type="EMBL" id="JANJZL010000021">
    <property type="protein sequence ID" value="MCR2045570.1"/>
    <property type="molecule type" value="Genomic_DNA"/>
</dbReference>
<dbReference type="Proteomes" id="UP001142078">
    <property type="component" value="Unassembled WGS sequence"/>
</dbReference>
<reference evidence="1" key="1">
    <citation type="submission" date="2022-07" db="EMBL/GenBank/DDBJ databases">
        <title>Enhanced cultured diversity of the mouse gut microbiota enables custom-made synthetic communities.</title>
        <authorList>
            <person name="Afrizal A."/>
        </authorList>
    </citation>
    <scope>NUCLEOTIDE SEQUENCE</scope>
    <source>
        <strain evidence="1">DSM 29482</strain>
    </source>
</reference>
<dbReference type="AlphaFoldDB" id="A0A9X2S6G3"/>
<evidence type="ECO:0000313" key="1">
    <source>
        <dbReference type="EMBL" id="MCR2045570.1"/>
    </source>
</evidence>
<accession>A0A9X2S6G3</accession>
<dbReference type="RefSeq" id="WP_257490757.1">
    <property type="nucleotide sequence ID" value="NZ_CABKTM010000044.1"/>
</dbReference>
<protein>
    <submittedName>
        <fullName evidence="1">Uncharacterized protein</fullName>
    </submittedName>
</protein>